<organism evidence="2 3">
    <name type="scientific">Thecamonas trahens ATCC 50062</name>
    <dbReference type="NCBI Taxonomy" id="461836"/>
    <lineage>
        <taxon>Eukaryota</taxon>
        <taxon>Apusozoa</taxon>
        <taxon>Apusomonadida</taxon>
        <taxon>Apusomonadidae</taxon>
        <taxon>Thecamonas</taxon>
    </lineage>
</organism>
<evidence type="ECO:0000313" key="2">
    <source>
        <dbReference type="EMBL" id="KNC48376.1"/>
    </source>
</evidence>
<sequence length="79" mass="7960">METGGEIDMPSNEDVVADNPAFANTGAFDDFLMASDMNSSAGIFDRPYTPRKTTLDESSTTAGGGEGGVGSGSSDGSST</sequence>
<accession>A0A0L0D8G3</accession>
<evidence type="ECO:0000256" key="1">
    <source>
        <dbReference type="SAM" id="MobiDB-lite"/>
    </source>
</evidence>
<dbReference type="RefSeq" id="XP_013758494.1">
    <property type="nucleotide sequence ID" value="XM_013903040.1"/>
</dbReference>
<keyword evidence="3" id="KW-1185">Reference proteome</keyword>
<reference evidence="2 3" key="1">
    <citation type="submission" date="2010-05" db="EMBL/GenBank/DDBJ databases">
        <title>The Genome Sequence of Thecamonas trahens ATCC 50062.</title>
        <authorList>
            <consortium name="The Broad Institute Genome Sequencing Platform"/>
            <person name="Russ C."/>
            <person name="Cuomo C."/>
            <person name="Shea T."/>
            <person name="Young S.K."/>
            <person name="Zeng Q."/>
            <person name="Koehrsen M."/>
            <person name="Haas B."/>
            <person name="Borodovsky M."/>
            <person name="Guigo R."/>
            <person name="Alvarado L."/>
            <person name="Berlin A."/>
            <person name="Bochicchio J."/>
            <person name="Borenstein D."/>
            <person name="Chapman S."/>
            <person name="Chen Z."/>
            <person name="Freedman E."/>
            <person name="Gellesch M."/>
            <person name="Goldberg J."/>
            <person name="Griggs A."/>
            <person name="Gujja S."/>
            <person name="Heilman E."/>
            <person name="Heiman D."/>
            <person name="Hepburn T."/>
            <person name="Howarth C."/>
            <person name="Jen D."/>
            <person name="Larson L."/>
            <person name="Mehta T."/>
            <person name="Park D."/>
            <person name="Pearson M."/>
            <person name="Roberts A."/>
            <person name="Saif S."/>
            <person name="Shenoy N."/>
            <person name="Sisk P."/>
            <person name="Stolte C."/>
            <person name="Sykes S."/>
            <person name="Thomson T."/>
            <person name="Walk T."/>
            <person name="White J."/>
            <person name="Yandava C."/>
            <person name="Burger G."/>
            <person name="Gray M.W."/>
            <person name="Holland P.W.H."/>
            <person name="King N."/>
            <person name="Lang F.B.F."/>
            <person name="Roger A.J."/>
            <person name="Ruiz-Trillo I."/>
            <person name="Lander E."/>
            <person name="Nusbaum C."/>
        </authorList>
    </citation>
    <scope>NUCLEOTIDE SEQUENCE [LARGE SCALE GENOMIC DNA]</scope>
    <source>
        <strain evidence="2 3">ATCC 50062</strain>
    </source>
</reference>
<dbReference type="EMBL" id="GL349451">
    <property type="protein sequence ID" value="KNC48376.1"/>
    <property type="molecule type" value="Genomic_DNA"/>
</dbReference>
<name>A0A0L0D8G3_THETB</name>
<dbReference type="Proteomes" id="UP000054408">
    <property type="component" value="Unassembled WGS sequence"/>
</dbReference>
<gene>
    <name evidence="2" type="ORF">AMSG_04824</name>
</gene>
<feature type="compositionally biased region" description="Gly residues" evidence="1">
    <location>
        <begin position="62"/>
        <end position="73"/>
    </location>
</feature>
<proteinExistence type="predicted"/>
<dbReference type="AlphaFoldDB" id="A0A0L0D8G3"/>
<feature type="region of interest" description="Disordered" evidence="1">
    <location>
        <begin position="40"/>
        <end position="79"/>
    </location>
</feature>
<protein>
    <submittedName>
        <fullName evidence="2">Uncharacterized protein</fullName>
    </submittedName>
</protein>
<evidence type="ECO:0000313" key="3">
    <source>
        <dbReference type="Proteomes" id="UP000054408"/>
    </source>
</evidence>
<dbReference type="GeneID" id="25564345"/>